<dbReference type="EMBL" id="CAJFDH010000001">
    <property type="protein sequence ID" value="CAD5206189.1"/>
    <property type="molecule type" value="Genomic_DNA"/>
</dbReference>
<protein>
    <recommendedName>
        <fullName evidence="4">COMM domain-containing protein</fullName>
    </recommendedName>
</protein>
<dbReference type="PANTHER" id="PTHR16231:SF4">
    <property type="entry name" value="COMM DOMAIN-CONTAINING PROTEIN 4"/>
    <property type="match status" value="1"/>
</dbReference>
<feature type="region of interest" description="Disordered" evidence="1">
    <location>
        <begin position="166"/>
        <end position="188"/>
    </location>
</feature>
<evidence type="ECO:0008006" key="4">
    <source>
        <dbReference type="Google" id="ProtNLM"/>
    </source>
</evidence>
<name>A0A811JSG8_9BILA</name>
<feature type="compositionally biased region" description="Basic and acidic residues" evidence="1">
    <location>
        <begin position="168"/>
        <end position="179"/>
    </location>
</feature>
<proteinExistence type="predicted"/>
<reference evidence="2" key="1">
    <citation type="submission" date="2020-09" db="EMBL/GenBank/DDBJ databases">
        <authorList>
            <person name="Kikuchi T."/>
        </authorList>
    </citation>
    <scope>NUCLEOTIDE SEQUENCE</scope>
    <source>
        <strain evidence="2">SH1</strain>
    </source>
</reference>
<sequence>MKFRFVGDLDCPDWVLAEISQFTQITKNSFNSLCEEMCTRLLMSNRQFTPEDTERTQNLAGIDMETAKGVIAALAFIIEKSAKHKCDPSDLEKEMLQCGMAFDHAKELSAVYNKHFSKLTTKLGRDIPKAPSLTILEKTQKEINSVKVNLYSLSDSNGKKFQLGMTDKQQESLKQEMQRALKSLEPYK</sequence>
<accession>A0A811JSG8</accession>
<organism evidence="2 3">
    <name type="scientific">Bursaphelenchus okinawaensis</name>
    <dbReference type="NCBI Taxonomy" id="465554"/>
    <lineage>
        <taxon>Eukaryota</taxon>
        <taxon>Metazoa</taxon>
        <taxon>Ecdysozoa</taxon>
        <taxon>Nematoda</taxon>
        <taxon>Chromadorea</taxon>
        <taxon>Rhabditida</taxon>
        <taxon>Tylenchina</taxon>
        <taxon>Tylenchomorpha</taxon>
        <taxon>Aphelenchoidea</taxon>
        <taxon>Aphelenchoididae</taxon>
        <taxon>Bursaphelenchus</taxon>
    </lineage>
</organism>
<comment type="caution">
    <text evidence="2">The sequence shown here is derived from an EMBL/GenBank/DDBJ whole genome shotgun (WGS) entry which is preliminary data.</text>
</comment>
<dbReference type="Proteomes" id="UP000783686">
    <property type="component" value="Unassembled WGS sequence"/>
</dbReference>
<evidence type="ECO:0000313" key="3">
    <source>
        <dbReference type="Proteomes" id="UP000614601"/>
    </source>
</evidence>
<dbReference type="PANTHER" id="PTHR16231">
    <property type="entry name" value="COMM DOMAIN-CONTAINING PROTEIN 4-8 FAMILY MEMBER"/>
    <property type="match status" value="1"/>
</dbReference>
<keyword evidence="3" id="KW-1185">Reference proteome</keyword>
<dbReference type="InterPro" id="IPR047155">
    <property type="entry name" value="COMMD4/6/7/8"/>
</dbReference>
<dbReference type="EMBL" id="CAJFCW020000001">
    <property type="protein sequence ID" value="CAG9080791.1"/>
    <property type="molecule type" value="Genomic_DNA"/>
</dbReference>
<dbReference type="AlphaFoldDB" id="A0A811JSG8"/>
<dbReference type="Pfam" id="PF21672">
    <property type="entry name" value="COMM_HN"/>
    <property type="match status" value="1"/>
</dbReference>
<dbReference type="OrthoDB" id="284322at2759"/>
<gene>
    <name evidence="2" type="ORF">BOKJ2_LOCUS873</name>
</gene>
<dbReference type="Proteomes" id="UP000614601">
    <property type="component" value="Unassembled WGS sequence"/>
</dbReference>
<evidence type="ECO:0000313" key="2">
    <source>
        <dbReference type="EMBL" id="CAD5206189.1"/>
    </source>
</evidence>
<evidence type="ECO:0000256" key="1">
    <source>
        <dbReference type="SAM" id="MobiDB-lite"/>
    </source>
</evidence>